<keyword evidence="3" id="KW-1185">Reference proteome</keyword>
<evidence type="ECO:0000313" key="3">
    <source>
        <dbReference type="Proteomes" id="UP000664132"/>
    </source>
</evidence>
<dbReference type="OrthoDB" id="5422068at2759"/>
<comment type="caution">
    <text evidence="2">The sequence shown here is derived from an EMBL/GenBank/DDBJ whole genome shotgun (WGS) entry which is preliminary data.</text>
</comment>
<dbReference type="SUPFAM" id="SSF51316">
    <property type="entry name" value="Mss4-like"/>
    <property type="match status" value="1"/>
</dbReference>
<dbReference type="EMBL" id="JAFJYH010000206">
    <property type="protein sequence ID" value="KAG4415847.1"/>
    <property type="molecule type" value="Genomic_DNA"/>
</dbReference>
<dbReference type="Proteomes" id="UP000664132">
    <property type="component" value="Unassembled WGS sequence"/>
</dbReference>
<dbReference type="InterPro" id="IPR011057">
    <property type="entry name" value="Mss4-like_sf"/>
</dbReference>
<evidence type="ECO:0008006" key="4">
    <source>
        <dbReference type="Google" id="ProtNLM"/>
    </source>
</evidence>
<name>A0A8H7TB15_9HELO</name>
<protein>
    <recommendedName>
        <fullName evidence="4">CENP-V/GFA domain-containing protein</fullName>
    </recommendedName>
</protein>
<reference evidence="2" key="1">
    <citation type="submission" date="2021-02" db="EMBL/GenBank/DDBJ databases">
        <title>Genome sequence Cadophora malorum strain M34.</title>
        <authorList>
            <person name="Stefanovic E."/>
            <person name="Vu D."/>
            <person name="Scully C."/>
            <person name="Dijksterhuis J."/>
            <person name="Roader J."/>
            <person name="Houbraken J."/>
        </authorList>
    </citation>
    <scope>NUCLEOTIDE SEQUENCE</scope>
    <source>
        <strain evidence="2">M34</strain>
    </source>
</reference>
<dbReference type="AlphaFoldDB" id="A0A8H7TB15"/>
<proteinExistence type="predicted"/>
<feature type="compositionally biased region" description="Gly residues" evidence="1">
    <location>
        <begin position="192"/>
        <end position="201"/>
    </location>
</feature>
<evidence type="ECO:0000313" key="2">
    <source>
        <dbReference type="EMBL" id="KAG4415847.1"/>
    </source>
</evidence>
<gene>
    <name evidence="2" type="ORF">IFR04_011027</name>
</gene>
<evidence type="ECO:0000256" key="1">
    <source>
        <dbReference type="SAM" id="MobiDB-lite"/>
    </source>
</evidence>
<sequence>MAPLPPSGLTLHGGCDCSSIRYKVTIAAVSLRPIAFTDKVSGEDHHFPQSFLDHCNRCRRVSGSIMPAWITVPQDWVEWTLTSISGKKVVSRMGDLIRVPNKDEPSSLPVTNYISSPGIRRSFCSKCGTNLAFVDLVRDMGGGGDVAKVDIVLGSLDRESLEVEGVWPRRHEYWDSGVDWIKKLVTEGDGVLAGGGSGSGSGNVPRHPEGNWDAVV</sequence>
<organism evidence="2 3">
    <name type="scientific">Cadophora malorum</name>
    <dbReference type="NCBI Taxonomy" id="108018"/>
    <lineage>
        <taxon>Eukaryota</taxon>
        <taxon>Fungi</taxon>
        <taxon>Dikarya</taxon>
        <taxon>Ascomycota</taxon>
        <taxon>Pezizomycotina</taxon>
        <taxon>Leotiomycetes</taxon>
        <taxon>Helotiales</taxon>
        <taxon>Ploettnerulaceae</taxon>
        <taxon>Cadophora</taxon>
    </lineage>
</organism>
<dbReference type="PANTHER" id="PTHR33337:SF40">
    <property type="entry name" value="CENP-V_GFA DOMAIN-CONTAINING PROTEIN-RELATED"/>
    <property type="match status" value="1"/>
</dbReference>
<dbReference type="PANTHER" id="PTHR33337">
    <property type="entry name" value="GFA DOMAIN-CONTAINING PROTEIN"/>
    <property type="match status" value="1"/>
</dbReference>
<accession>A0A8H7TB15</accession>
<feature type="region of interest" description="Disordered" evidence="1">
    <location>
        <begin position="192"/>
        <end position="216"/>
    </location>
</feature>
<dbReference type="Gene3D" id="3.90.1590.10">
    <property type="entry name" value="glutathione-dependent formaldehyde- activating enzyme (gfa)"/>
    <property type="match status" value="1"/>
</dbReference>